<evidence type="ECO:0000256" key="5">
    <source>
        <dbReference type="ARBA" id="ARBA00022857"/>
    </source>
</evidence>
<evidence type="ECO:0000256" key="9">
    <source>
        <dbReference type="ARBA" id="ARBA00023194"/>
    </source>
</evidence>
<evidence type="ECO:0000256" key="8">
    <source>
        <dbReference type="ARBA" id="ARBA00023033"/>
    </source>
</evidence>
<keyword evidence="9" id="KW-0045">Antibiotic biosynthesis</keyword>
<accession>A0A495JX35</accession>
<evidence type="ECO:0000256" key="11">
    <source>
        <dbReference type="RuleBase" id="RU000461"/>
    </source>
</evidence>
<dbReference type="InterPro" id="IPR017972">
    <property type="entry name" value="Cyt_P450_CS"/>
</dbReference>
<dbReference type="PROSITE" id="PS00086">
    <property type="entry name" value="CYTOCHROME_P450"/>
    <property type="match status" value="1"/>
</dbReference>
<dbReference type="Proteomes" id="UP000277671">
    <property type="component" value="Unassembled WGS sequence"/>
</dbReference>
<dbReference type="PANTHER" id="PTHR46696:SF5">
    <property type="entry name" value="CYTOCHROME P450 BJ-1"/>
    <property type="match status" value="1"/>
</dbReference>
<dbReference type="GO" id="GO:0004497">
    <property type="term" value="F:monooxygenase activity"/>
    <property type="evidence" value="ECO:0007669"/>
    <property type="project" value="UniProtKB-KW"/>
</dbReference>
<comment type="similarity">
    <text evidence="2 11">Belongs to the cytochrome P450 family.</text>
</comment>
<evidence type="ECO:0000313" key="12">
    <source>
        <dbReference type="EMBL" id="RKR92922.1"/>
    </source>
</evidence>
<dbReference type="Pfam" id="PF00067">
    <property type="entry name" value="p450"/>
    <property type="match status" value="1"/>
</dbReference>
<evidence type="ECO:0000256" key="3">
    <source>
        <dbReference type="ARBA" id="ARBA00022617"/>
    </source>
</evidence>
<sequence>MLCPCEVPYRAHATEVGDRLTTDDTLRPYPFEVFRGELPPELLQMVTDRPVSRVRLPDGRPTWLVLGYDEVCTVLADADFTRHAGQVEAEEPVGAASGCPVQPKVRELGMNGQAHTSLRRLASRAFTARRIEAYRPRVQQIADDLLDAMEAAGPPTDLIGGLVAPLPALVVYEVLGVPSTDVDRFNAWVADINSITAYGSPDAARSVADLRAYLAEQLERKRTEPGDDLLSAWLAAQDGDELSDEEIIGLAVAVLIGGREINSISAGMRALFQHPEQLERLRADPALIGPAVEEILRYTSVSPMFLVQTAVRDVTLAGVEICARDAVMAVPWAANRDTAAFERADEFDITRPVNPHLTFGYGPHFCLGAALGRLEVEIAIGSLLRRFPNLAPAVPVDKIPWRPERINCGISEFPVTW</sequence>
<keyword evidence="13" id="KW-1185">Reference proteome</keyword>
<gene>
    <name evidence="12" type="ORF">BDK92_7410</name>
</gene>
<evidence type="ECO:0000256" key="2">
    <source>
        <dbReference type="ARBA" id="ARBA00010617"/>
    </source>
</evidence>
<evidence type="ECO:0000256" key="6">
    <source>
        <dbReference type="ARBA" id="ARBA00023002"/>
    </source>
</evidence>
<keyword evidence="3 11" id="KW-0349">Heme</keyword>
<evidence type="ECO:0000256" key="4">
    <source>
        <dbReference type="ARBA" id="ARBA00022723"/>
    </source>
</evidence>
<dbReference type="FunFam" id="1.10.630.10:FF:000018">
    <property type="entry name" value="Cytochrome P450 monooxygenase"/>
    <property type="match status" value="1"/>
</dbReference>
<dbReference type="InterPro" id="IPR001128">
    <property type="entry name" value="Cyt_P450"/>
</dbReference>
<dbReference type="PANTHER" id="PTHR46696">
    <property type="entry name" value="P450, PUTATIVE (EUROFUNG)-RELATED"/>
    <property type="match status" value="1"/>
</dbReference>
<dbReference type="PRINTS" id="PR00359">
    <property type="entry name" value="BP450"/>
</dbReference>
<comment type="caution">
    <text evidence="12">The sequence shown here is derived from an EMBL/GenBank/DDBJ whole genome shotgun (WGS) entry which is preliminary data.</text>
</comment>
<dbReference type="OrthoDB" id="3326012at2"/>
<dbReference type="EMBL" id="RBKT01000001">
    <property type="protein sequence ID" value="RKR92922.1"/>
    <property type="molecule type" value="Genomic_DNA"/>
</dbReference>
<dbReference type="GO" id="GO:0017000">
    <property type="term" value="P:antibiotic biosynthetic process"/>
    <property type="evidence" value="ECO:0007669"/>
    <property type="project" value="UniProtKB-KW"/>
</dbReference>
<dbReference type="Gene3D" id="1.10.630.10">
    <property type="entry name" value="Cytochrome P450"/>
    <property type="match status" value="1"/>
</dbReference>
<keyword evidence="7 11" id="KW-0408">Iron</keyword>
<dbReference type="InterPro" id="IPR002397">
    <property type="entry name" value="Cyt_P450_B"/>
</dbReference>
<keyword evidence="8 11" id="KW-0503">Monooxygenase</keyword>
<dbReference type="GO" id="GO:0020037">
    <property type="term" value="F:heme binding"/>
    <property type="evidence" value="ECO:0007669"/>
    <property type="project" value="InterPro"/>
</dbReference>
<dbReference type="SUPFAM" id="SSF48264">
    <property type="entry name" value="Cytochrome P450"/>
    <property type="match status" value="1"/>
</dbReference>
<proteinExistence type="inferred from homology"/>
<comment type="cofactor">
    <cofactor evidence="1">
        <name>heme</name>
        <dbReference type="ChEBI" id="CHEBI:30413"/>
    </cofactor>
</comment>
<organism evidence="12 13">
    <name type="scientific">Micromonospora pisi</name>
    <dbReference type="NCBI Taxonomy" id="589240"/>
    <lineage>
        <taxon>Bacteria</taxon>
        <taxon>Bacillati</taxon>
        <taxon>Actinomycetota</taxon>
        <taxon>Actinomycetes</taxon>
        <taxon>Micromonosporales</taxon>
        <taxon>Micromonosporaceae</taxon>
        <taxon>Micromonospora</taxon>
    </lineage>
</organism>
<name>A0A495JX35_9ACTN</name>
<dbReference type="InterPro" id="IPR036396">
    <property type="entry name" value="Cyt_P450_sf"/>
</dbReference>
<evidence type="ECO:0000256" key="7">
    <source>
        <dbReference type="ARBA" id="ARBA00023004"/>
    </source>
</evidence>
<dbReference type="GO" id="GO:0016705">
    <property type="term" value="F:oxidoreductase activity, acting on paired donors, with incorporation or reduction of molecular oxygen"/>
    <property type="evidence" value="ECO:0007669"/>
    <property type="project" value="InterPro"/>
</dbReference>
<keyword evidence="6 11" id="KW-0560">Oxidoreductase</keyword>
<protein>
    <submittedName>
        <fullName evidence="12">Cytochrome P450</fullName>
    </submittedName>
</protein>
<dbReference type="AlphaFoldDB" id="A0A495JX35"/>
<evidence type="ECO:0000256" key="10">
    <source>
        <dbReference type="ARBA" id="ARBA00060683"/>
    </source>
</evidence>
<keyword evidence="5" id="KW-0521">NADP</keyword>
<evidence type="ECO:0000256" key="1">
    <source>
        <dbReference type="ARBA" id="ARBA00001971"/>
    </source>
</evidence>
<evidence type="ECO:0000313" key="13">
    <source>
        <dbReference type="Proteomes" id="UP000277671"/>
    </source>
</evidence>
<keyword evidence="4 11" id="KW-0479">Metal-binding</keyword>
<dbReference type="GO" id="GO:0005506">
    <property type="term" value="F:iron ion binding"/>
    <property type="evidence" value="ECO:0007669"/>
    <property type="project" value="InterPro"/>
</dbReference>
<dbReference type="CDD" id="cd11031">
    <property type="entry name" value="Cyp158A-like"/>
    <property type="match status" value="1"/>
</dbReference>
<comment type="pathway">
    <text evidence="10">Antibiotic biosynthesis; mycinamicin biosynthesis.</text>
</comment>
<reference evidence="12 13" key="1">
    <citation type="submission" date="2018-10" db="EMBL/GenBank/DDBJ databases">
        <title>Sequencing the genomes of 1000 actinobacteria strains.</title>
        <authorList>
            <person name="Klenk H.-P."/>
        </authorList>
    </citation>
    <scope>NUCLEOTIDE SEQUENCE [LARGE SCALE GENOMIC DNA]</scope>
    <source>
        <strain evidence="12 13">DSM 45175</strain>
    </source>
</reference>